<name>A0A938XUW8_9BACL</name>
<gene>
    <name evidence="2" type="ORF">JOD01_000120</name>
</gene>
<dbReference type="Proteomes" id="UP000717624">
    <property type="component" value="Unassembled WGS sequence"/>
</dbReference>
<dbReference type="RefSeq" id="WP_204516286.1">
    <property type="nucleotide sequence ID" value="NZ_BAABIN010000009.1"/>
</dbReference>
<comment type="similarity">
    <text evidence="1">Belongs to the asp23 family.</text>
</comment>
<proteinExistence type="inferred from homology"/>
<evidence type="ECO:0000313" key="2">
    <source>
        <dbReference type="EMBL" id="MBM7588534.1"/>
    </source>
</evidence>
<comment type="caution">
    <text evidence="2">The sequence shown here is derived from an EMBL/GenBank/DDBJ whole genome shotgun (WGS) entry which is preliminary data.</text>
</comment>
<reference evidence="2" key="1">
    <citation type="submission" date="2021-01" db="EMBL/GenBank/DDBJ databases">
        <title>Genomic Encyclopedia of Type Strains, Phase IV (KMG-IV): sequencing the most valuable type-strain genomes for metagenomic binning, comparative biology and taxonomic classification.</title>
        <authorList>
            <person name="Goeker M."/>
        </authorList>
    </citation>
    <scope>NUCLEOTIDE SEQUENCE</scope>
    <source>
        <strain evidence="2">DSM 25523</strain>
    </source>
</reference>
<organism evidence="2 3">
    <name type="scientific">Brevibacillus fulvus</name>
    <dbReference type="NCBI Taxonomy" id="1125967"/>
    <lineage>
        <taxon>Bacteria</taxon>
        <taxon>Bacillati</taxon>
        <taxon>Bacillota</taxon>
        <taxon>Bacilli</taxon>
        <taxon>Bacillales</taxon>
        <taxon>Paenibacillaceae</taxon>
        <taxon>Brevibacillus</taxon>
    </lineage>
</organism>
<evidence type="ECO:0000256" key="1">
    <source>
        <dbReference type="ARBA" id="ARBA00005721"/>
    </source>
</evidence>
<dbReference type="AlphaFoldDB" id="A0A938XUW8"/>
<dbReference type="EMBL" id="JAFBEB010000001">
    <property type="protein sequence ID" value="MBM7588534.1"/>
    <property type="molecule type" value="Genomic_DNA"/>
</dbReference>
<dbReference type="PANTHER" id="PTHR34297">
    <property type="entry name" value="HYPOTHETICAL CYTOSOLIC PROTEIN-RELATED"/>
    <property type="match status" value="1"/>
</dbReference>
<accession>A0A938XUW8</accession>
<dbReference type="InterPro" id="IPR005531">
    <property type="entry name" value="Asp23"/>
</dbReference>
<dbReference type="Pfam" id="PF03780">
    <property type="entry name" value="Asp23"/>
    <property type="match status" value="1"/>
</dbReference>
<evidence type="ECO:0000313" key="3">
    <source>
        <dbReference type="Proteomes" id="UP000717624"/>
    </source>
</evidence>
<protein>
    <submittedName>
        <fullName evidence="2">Alkaline shock family protein YloU</fullName>
    </submittedName>
</protein>
<keyword evidence="3" id="KW-1185">Reference proteome</keyword>
<sequence>MGEWARGKVNIADHVIAVIAAKAAKEIEGITMRSSGLYQDLTKRVQGGGYAKGVNVKITEGKISLLFTISVPYGTVIHDLCRLLQQTVKHQVEELTGLLVEAVDVRVEALTS</sequence>